<comment type="caution">
    <text evidence="1">The sequence shown here is derived from an EMBL/GenBank/DDBJ whole genome shotgun (WGS) entry which is preliminary data.</text>
</comment>
<dbReference type="EMBL" id="BSXU01009837">
    <property type="protein sequence ID" value="GME69883.1"/>
    <property type="molecule type" value="Genomic_DNA"/>
</dbReference>
<evidence type="ECO:0000313" key="1">
    <source>
        <dbReference type="EMBL" id="GME69883.1"/>
    </source>
</evidence>
<evidence type="ECO:0000313" key="2">
    <source>
        <dbReference type="Proteomes" id="UP001165063"/>
    </source>
</evidence>
<dbReference type="GO" id="GO:0008131">
    <property type="term" value="F:primary methylamine oxidase activity"/>
    <property type="evidence" value="ECO:0007669"/>
    <property type="project" value="InterPro"/>
</dbReference>
<proteinExistence type="predicted"/>
<keyword evidence="2" id="KW-1185">Reference proteome</keyword>
<dbReference type="Proteomes" id="UP001165063">
    <property type="component" value="Unassembled WGS sequence"/>
</dbReference>
<organism evidence="1 2">
    <name type="scientific">Ambrosiozyma monospora</name>
    <name type="common">Yeast</name>
    <name type="synonym">Endomycopsis monosporus</name>
    <dbReference type="NCBI Taxonomy" id="43982"/>
    <lineage>
        <taxon>Eukaryota</taxon>
        <taxon>Fungi</taxon>
        <taxon>Dikarya</taxon>
        <taxon>Ascomycota</taxon>
        <taxon>Saccharomycotina</taxon>
        <taxon>Pichiomycetes</taxon>
        <taxon>Pichiales</taxon>
        <taxon>Pichiaceae</taxon>
        <taxon>Ambrosiozyma</taxon>
    </lineage>
</organism>
<dbReference type="OrthoDB" id="5379943at2759"/>
<name>A0A9W6SZV7_AMBMO</name>
<dbReference type="GO" id="GO:0048038">
    <property type="term" value="F:quinone binding"/>
    <property type="evidence" value="ECO:0007669"/>
    <property type="project" value="InterPro"/>
</dbReference>
<reference evidence="1" key="1">
    <citation type="submission" date="2023-04" db="EMBL/GenBank/DDBJ databases">
        <title>Ambrosiozyma monospora NBRC 1965.</title>
        <authorList>
            <person name="Ichikawa N."/>
            <person name="Sato H."/>
            <person name="Tonouchi N."/>
        </authorList>
    </citation>
    <scope>NUCLEOTIDE SEQUENCE</scope>
    <source>
        <strain evidence="1">NBRC 1965</strain>
    </source>
</reference>
<gene>
    <name evidence="1" type="ORF">Amon01_000911600</name>
</gene>
<dbReference type="GO" id="GO:0005507">
    <property type="term" value="F:copper ion binding"/>
    <property type="evidence" value="ECO:0007669"/>
    <property type="project" value="InterPro"/>
</dbReference>
<sequence length="275" mass="30825">MPVEIHEIHVVPFGFFEKNPALDIPQSNNNFNQSVYFEDSKKSTASVNDGGCCASEPSLARSFQARTSTKSMILIVDGLVYKCVDPFNLAYFVASWTVGKVESMEVILDNDYLSYLSSLQLQGDYLRGELGSDHIRYADKRIGPAFQASSRPLTVSRMNMNSLLTDTHQHAISIFPRPLTTFPTKSSSGENETMTKTLSMIGDLFHSKSSINKESITISSPYNFRKVEFSNEPSEFVQSLSSLKEASYHFELPEDISLEPAPKEDEFKINITSER</sequence>
<accession>A0A9W6SZV7</accession>
<dbReference type="AlphaFoldDB" id="A0A9W6SZV7"/>
<protein>
    <submittedName>
        <fullName evidence="1">Unnamed protein product</fullName>
    </submittedName>
</protein>
<dbReference type="SUPFAM" id="SSF49998">
    <property type="entry name" value="Amine oxidase catalytic domain"/>
    <property type="match status" value="1"/>
</dbReference>
<dbReference type="GO" id="GO:0009308">
    <property type="term" value="P:amine metabolic process"/>
    <property type="evidence" value="ECO:0007669"/>
    <property type="project" value="InterPro"/>
</dbReference>
<dbReference type="InterPro" id="IPR036460">
    <property type="entry name" value="Cu_amine_oxidase_C_sf"/>
</dbReference>